<dbReference type="GO" id="GO:0000981">
    <property type="term" value="F:DNA-binding transcription factor activity, RNA polymerase II-specific"/>
    <property type="evidence" value="ECO:0007669"/>
    <property type="project" value="TreeGrafter"/>
</dbReference>
<evidence type="ECO:0000256" key="3">
    <source>
        <dbReference type="ARBA" id="ARBA00022737"/>
    </source>
</evidence>
<keyword evidence="5 8" id="KW-0862">Zinc</keyword>
<reference evidence="12" key="1">
    <citation type="submission" date="2023-01" db="EMBL/GenBank/DDBJ databases">
        <title>Key to firefly adult light organ development and bioluminescence: homeobox transcription factors regulate luciferase expression and transportation to peroxisome.</title>
        <authorList>
            <person name="Fu X."/>
        </authorList>
    </citation>
    <scope>NUCLEOTIDE SEQUENCE [LARGE SCALE GENOMIC DNA]</scope>
</reference>
<comment type="caution">
    <text evidence="11">The sequence shown here is derived from an EMBL/GenBank/DDBJ whole genome shotgun (WGS) entry which is preliminary data.</text>
</comment>
<dbReference type="Gene3D" id="3.40.1800.20">
    <property type="match status" value="1"/>
</dbReference>
<dbReference type="SMART" id="SM00355">
    <property type="entry name" value="ZnF_C2H2"/>
    <property type="match status" value="9"/>
</dbReference>
<dbReference type="EMBL" id="JARPUR010000002">
    <property type="protein sequence ID" value="KAK4883134.1"/>
    <property type="molecule type" value="Genomic_DNA"/>
</dbReference>
<sequence length="428" mass="50143">MTKLCRLCYKKSDALLNIFECTNTELVSIIFRCTNIQISKNDYLTKEICSQCIQIITQFDLYRKHCHYVDRILKESCQNKNLDEYANVNNDQKFQIDSVVNIASNGKTEYVLSQNVNQVQESQIRNRNRDIVYELDDTIKKIIGNNVYVCDICKKEFSFFFDYQDHQDSHNGCLEFKCNKCEEIFDTRERLVDHDSRHKVSCHLCFIEVLPKSMPAHLLIHTDIFKCTECGVRSNSNASLKKHIKARHIGVKGFVCHICGKQSSCQSSMRRHMGFHSTDRPFQCQYCDFCAKSMNIIKVHTARRHFAEKCVCDICAKIFKSQPSLLQHRKRIHSNQKHVCDICGKAFIEKYILTKHMKRHVGQRLYECKLCNKEFFTVRTLKEHMHSHRQGCVNCPKCGKEFFYKKYYSKHVFKCTKTDTVGCSDVTV</sequence>
<dbReference type="InterPro" id="IPR013087">
    <property type="entry name" value="Znf_C2H2_type"/>
</dbReference>
<dbReference type="GO" id="GO:0000977">
    <property type="term" value="F:RNA polymerase II transcription regulatory region sequence-specific DNA binding"/>
    <property type="evidence" value="ECO:0007669"/>
    <property type="project" value="TreeGrafter"/>
</dbReference>
<dbReference type="InterPro" id="IPR012934">
    <property type="entry name" value="Znf_AD"/>
</dbReference>
<evidence type="ECO:0000256" key="6">
    <source>
        <dbReference type="ARBA" id="ARBA00023242"/>
    </source>
</evidence>
<evidence type="ECO:0000256" key="8">
    <source>
        <dbReference type="PROSITE-ProRule" id="PRU01263"/>
    </source>
</evidence>
<dbReference type="PANTHER" id="PTHR24381">
    <property type="entry name" value="ZINC FINGER PROTEIN"/>
    <property type="match status" value="1"/>
</dbReference>
<feature type="domain" description="C2H2-type" evidence="9">
    <location>
        <begin position="310"/>
        <end position="338"/>
    </location>
</feature>
<feature type="domain" description="C2H2-type" evidence="9">
    <location>
        <begin position="148"/>
        <end position="172"/>
    </location>
</feature>
<proteinExistence type="predicted"/>
<dbReference type="GO" id="GO:0008270">
    <property type="term" value="F:zinc ion binding"/>
    <property type="evidence" value="ECO:0007669"/>
    <property type="project" value="UniProtKB-UniRule"/>
</dbReference>
<evidence type="ECO:0000256" key="7">
    <source>
        <dbReference type="PROSITE-ProRule" id="PRU00042"/>
    </source>
</evidence>
<keyword evidence="12" id="KW-1185">Reference proteome</keyword>
<dbReference type="GO" id="GO:0005634">
    <property type="term" value="C:nucleus"/>
    <property type="evidence" value="ECO:0007669"/>
    <property type="project" value="UniProtKB-SubCell"/>
</dbReference>
<protein>
    <submittedName>
        <fullName evidence="11">Uncharacterized protein</fullName>
    </submittedName>
</protein>
<dbReference type="SUPFAM" id="SSF57667">
    <property type="entry name" value="beta-beta-alpha zinc fingers"/>
    <property type="match status" value="5"/>
</dbReference>
<evidence type="ECO:0000259" key="9">
    <source>
        <dbReference type="PROSITE" id="PS50157"/>
    </source>
</evidence>
<dbReference type="SUPFAM" id="SSF57716">
    <property type="entry name" value="Glucocorticoid receptor-like (DNA-binding domain)"/>
    <property type="match status" value="1"/>
</dbReference>
<feature type="domain" description="C2H2-type" evidence="9">
    <location>
        <begin position="366"/>
        <end position="388"/>
    </location>
</feature>
<evidence type="ECO:0000256" key="4">
    <source>
        <dbReference type="ARBA" id="ARBA00022771"/>
    </source>
</evidence>
<dbReference type="Gene3D" id="3.30.160.60">
    <property type="entry name" value="Classic Zinc Finger"/>
    <property type="match status" value="5"/>
</dbReference>
<dbReference type="PROSITE" id="PS51915">
    <property type="entry name" value="ZAD"/>
    <property type="match status" value="1"/>
</dbReference>
<dbReference type="Pfam" id="PF00096">
    <property type="entry name" value="zf-C2H2"/>
    <property type="match status" value="3"/>
</dbReference>
<feature type="binding site" evidence="8">
    <location>
        <position position="5"/>
    </location>
    <ligand>
        <name>Zn(2+)</name>
        <dbReference type="ChEBI" id="CHEBI:29105"/>
    </ligand>
</feature>
<evidence type="ECO:0000256" key="1">
    <source>
        <dbReference type="ARBA" id="ARBA00004123"/>
    </source>
</evidence>
<dbReference type="Proteomes" id="UP001353858">
    <property type="component" value="Unassembled WGS sequence"/>
</dbReference>
<comment type="subcellular location">
    <subcellularLocation>
        <location evidence="1">Nucleus</location>
    </subcellularLocation>
</comment>
<dbReference type="PANTHER" id="PTHR24381:SF393">
    <property type="entry name" value="CHROMATIN-LINKED ADAPTOR FOR MSL PROTEINS, ISOFORM B"/>
    <property type="match status" value="1"/>
</dbReference>
<dbReference type="PROSITE" id="PS50157">
    <property type="entry name" value="ZINC_FINGER_C2H2_2"/>
    <property type="match status" value="7"/>
</dbReference>
<keyword evidence="4 7" id="KW-0863">Zinc-finger</keyword>
<keyword evidence="6" id="KW-0539">Nucleus</keyword>
<feature type="binding site" evidence="8">
    <location>
        <position position="52"/>
    </location>
    <ligand>
        <name>Zn(2+)</name>
        <dbReference type="ChEBI" id="CHEBI:29105"/>
    </ligand>
</feature>
<organism evidence="11 12">
    <name type="scientific">Aquatica leii</name>
    <dbReference type="NCBI Taxonomy" id="1421715"/>
    <lineage>
        <taxon>Eukaryota</taxon>
        <taxon>Metazoa</taxon>
        <taxon>Ecdysozoa</taxon>
        <taxon>Arthropoda</taxon>
        <taxon>Hexapoda</taxon>
        <taxon>Insecta</taxon>
        <taxon>Pterygota</taxon>
        <taxon>Neoptera</taxon>
        <taxon>Endopterygota</taxon>
        <taxon>Coleoptera</taxon>
        <taxon>Polyphaga</taxon>
        <taxon>Elateriformia</taxon>
        <taxon>Elateroidea</taxon>
        <taxon>Lampyridae</taxon>
        <taxon>Luciolinae</taxon>
        <taxon>Aquatica</taxon>
    </lineage>
</organism>
<feature type="domain" description="C2H2-type" evidence="9">
    <location>
        <begin position="254"/>
        <end position="281"/>
    </location>
</feature>
<accession>A0AAN7PDP6</accession>
<dbReference type="PROSITE" id="PS00028">
    <property type="entry name" value="ZINC_FINGER_C2H2_1"/>
    <property type="match status" value="5"/>
</dbReference>
<evidence type="ECO:0000313" key="12">
    <source>
        <dbReference type="Proteomes" id="UP001353858"/>
    </source>
</evidence>
<feature type="domain" description="C2H2-type" evidence="9">
    <location>
        <begin position="176"/>
        <end position="198"/>
    </location>
</feature>
<evidence type="ECO:0000313" key="11">
    <source>
        <dbReference type="EMBL" id="KAK4883134.1"/>
    </source>
</evidence>
<keyword evidence="3" id="KW-0677">Repeat</keyword>
<dbReference type="Pfam" id="PF07776">
    <property type="entry name" value="zf-AD"/>
    <property type="match status" value="1"/>
</dbReference>
<gene>
    <name evidence="11" type="ORF">RN001_006453</name>
</gene>
<dbReference type="Pfam" id="PF13912">
    <property type="entry name" value="zf-C2H2_6"/>
    <property type="match status" value="1"/>
</dbReference>
<feature type="binding site" evidence="8">
    <location>
        <position position="49"/>
    </location>
    <ligand>
        <name>Zn(2+)</name>
        <dbReference type="ChEBI" id="CHEBI:29105"/>
    </ligand>
</feature>
<feature type="domain" description="C2H2-type" evidence="9">
    <location>
        <begin position="225"/>
        <end position="253"/>
    </location>
</feature>
<dbReference type="AlphaFoldDB" id="A0AAN7PDP6"/>
<feature type="domain" description="C2H2-type" evidence="9">
    <location>
        <begin position="338"/>
        <end position="365"/>
    </location>
</feature>
<keyword evidence="2 8" id="KW-0479">Metal-binding</keyword>
<evidence type="ECO:0000256" key="2">
    <source>
        <dbReference type="ARBA" id="ARBA00022723"/>
    </source>
</evidence>
<feature type="binding site" evidence="8">
    <location>
        <position position="8"/>
    </location>
    <ligand>
        <name>Zn(2+)</name>
        <dbReference type="ChEBI" id="CHEBI:29105"/>
    </ligand>
</feature>
<dbReference type="InterPro" id="IPR036236">
    <property type="entry name" value="Znf_C2H2_sf"/>
</dbReference>
<evidence type="ECO:0000256" key="5">
    <source>
        <dbReference type="ARBA" id="ARBA00022833"/>
    </source>
</evidence>
<dbReference type="FunFam" id="3.30.160.60:FF:000446">
    <property type="entry name" value="Zinc finger protein"/>
    <property type="match status" value="1"/>
</dbReference>
<evidence type="ECO:0000259" key="10">
    <source>
        <dbReference type="PROSITE" id="PS51915"/>
    </source>
</evidence>
<name>A0AAN7PDP6_9COLE</name>
<dbReference type="SMART" id="SM00868">
    <property type="entry name" value="zf-AD"/>
    <property type="match status" value="1"/>
</dbReference>
<feature type="domain" description="ZAD" evidence="10">
    <location>
        <begin position="3"/>
        <end position="76"/>
    </location>
</feature>